<dbReference type="PANTHER" id="PTHR11351:SF31">
    <property type="entry name" value="DESATURASE 1, ISOFORM A-RELATED"/>
    <property type="match status" value="1"/>
</dbReference>
<reference evidence="16 17" key="1">
    <citation type="submission" date="2024-03" db="EMBL/GenBank/DDBJ databases">
        <authorList>
            <person name="Gkanogiannis A."/>
            <person name="Becerra Lopez-Lavalle L."/>
        </authorList>
    </citation>
    <scope>NUCLEOTIDE SEQUENCE [LARGE SCALE GENOMIC DNA]</scope>
</reference>
<keyword evidence="6" id="KW-0276">Fatty acid metabolism</keyword>
<keyword evidence="12 13" id="KW-0275">Fatty acid biosynthesis</keyword>
<feature type="transmembrane region" description="Helical" evidence="14">
    <location>
        <begin position="252"/>
        <end position="269"/>
    </location>
</feature>
<dbReference type="InterPro" id="IPR005804">
    <property type="entry name" value="FA_desaturase_dom"/>
</dbReference>
<evidence type="ECO:0000256" key="6">
    <source>
        <dbReference type="ARBA" id="ARBA00022832"/>
    </source>
</evidence>
<comment type="cofactor">
    <cofactor evidence="13">
        <name>Fe(2+)</name>
        <dbReference type="ChEBI" id="CHEBI:29033"/>
    </cofactor>
</comment>
<dbReference type="PANTHER" id="PTHR11351">
    <property type="entry name" value="ACYL-COA DESATURASE"/>
    <property type="match status" value="1"/>
</dbReference>
<feature type="transmembrane region" description="Helical" evidence="14">
    <location>
        <begin position="159"/>
        <end position="181"/>
    </location>
</feature>
<keyword evidence="7 14" id="KW-1133">Transmembrane helix</keyword>
<accession>A0ABP0YWP5</accession>
<keyword evidence="9" id="KW-0408">Iron</keyword>
<evidence type="ECO:0000256" key="10">
    <source>
        <dbReference type="ARBA" id="ARBA00023098"/>
    </source>
</evidence>
<evidence type="ECO:0000256" key="4">
    <source>
        <dbReference type="ARBA" id="ARBA00022516"/>
    </source>
</evidence>
<keyword evidence="4 13" id="KW-0444">Lipid biosynthesis</keyword>
<protein>
    <recommendedName>
        <fullName evidence="15">Fatty acid desaturase domain-containing protein</fullName>
    </recommendedName>
</protein>
<evidence type="ECO:0000256" key="9">
    <source>
        <dbReference type="ARBA" id="ARBA00023004"/>
    </source>
</evidence>
<keyword evidence="10" id="KW-0443">Lipid metabolism</keyword>
<dbReference type="InterPro" id="IPR015876">
    <property type="entry name" value="Acyl-CoA_DS"/>
</dbReference>
<evidence type="ECO:0000256" key="12">
    <source>
        <dbReference type="ARBA" id="ARBA00023160"/>
    </source>
</evidence>
<evidence type="ECO:0000256" key="1">
    <source>
        <dbReference type="ARBA" id="ARBA00004141"/>
    </source>
</evidence>
<proteinExistence type="inferred from homology"/>
<dbReference type="Pfam" id="PF00487">
    <property type="entry name" value="FA_desaturase"/>
    <property type="match status" value="1"/>
</dbReference>
<keyword evidence="8 13" id="KW-0560">Oxidoreductase</keyword>
<feature type="transmembrane region" description="Helical" evidence="14">
    <location>
        <begin position="187"/>
        <end position="205"/>
    </location>
</feature>
<evidence type="ECO:0000256" key="7">
    <source>
        <dbReference type="ARBA" id="ARBA00022989"/>
    </source>
</evidence>
<evidence type="ECO:0000256" key="11">
    <source>
        <dbReference type="ARBA" id="ARBA00023136"/>
    </source>
</evidence>
<gene>
    <name evidence="16" type="ORF">CITCOLO1_LOCUS17214</name>
</gene>
<name>A0ABP0YWP5_9ROSI</name>
<evidence type="ECO:0000256" key="13">
    <source>
        <dbReference type="RuleBase" id="RU000581"/>
    </source>
</evidence>
<dbReference type="EMBL" id="OZ021740">
    <property type="protein sequence ID" value="CAK9324964.1"/>
    <property type="molecule type" value="Genomic_DNA"/>
</dbReference>
<evidence type="ECO:0000256" key="3">
    <source>
        <dbReference type="ARBA" id="ARBA00009295"/>
    </source>
</evidence>
<evidence type="ECO:0000313" key="17">
    <source>
        <dbReference type="Proteomes" id="UP001642487"/>
    </source>
</evidence>
<evidence type="ECO:0000256" key="5">
    <source>
        <dbReference type="ARBA" id="ARBA00022692"/>
    </source>
</evidence>
<dbReference type="PRINTS" id="PR00075">
    <property type="entry name" value="FACDDSATRASE"/>
</dbReference>
<evidence type="ECO:0000256" key="2">
    <source>
        <dbReference type="ARBA" id="ARBA00005189"/>
    </source>
</evidence>
<dbReference type="Proteomes" id="UP001642487">
    <property type="component" value="Chromosome 6"/>
</dbReference>
<evidence type="ECO:0000256" key="14">
    <source>
        <dbReference type="SAM" id="Phobius"/>
    </source>
</evidence>
<evidence type="ECO:0000259" key="15">
    <source>
        <dbReference type="Pfam" id="PF00487"/>
    </source>
</evidence>
<evidence type="ECO:0000256" key="8">
    <source>
        <dbReference type="ARBA" id="ARBA00023002"/>
    </source>
</evidence>
<comment type="similarity">
    <text evidence="3 13">Belongs to the fatty acid desaturase type 1 family.</text>
</comment>
<feature type="domain" description="Fatty acid desaturase" evidence="15">
    <location>
        <begin position="27"/>
        <end position="251"/>
    </location>
</feature>
<organism evidence="16 17">
    <name type="scientific">Citrullus colocynthis</name>
    <name type="common">colocynth</name>
    <dbReference type="NCBI Taxonomy" id="252529"/>
    <lineage>
        <taxon>Eukaryota</taxon>
        <taxon>Viridiplantae</taxon>
        <taxon>Streptophyta</taxon>
        <taxon>Embryophyta</taxon>
        <taxon>Tracheophyta</taxon>
        <taxon>Spermatophyta</taxon>
        <taxon>Magnoliopsida</taxon>
        <taxon>eudicotyledons</taxon>
        <taxon>Gunneridae</taxon>
        <taxon>Pentapetalae</taxon>
        <taxon>rosids</taxon>
        <taxon>fabids</taxon>
        <taxon>Cucurbitales</taxon>
        <taxon>Cucurbitaceae</taxon>
        <taxon>Benincaseae</taxon>
        <taxon>Citrullus</taxon>
    </lineage>
</organism>
<keyword evidence="17" id="KW-1185">Reference proteome</keyword>
<feature type="transmembrane region" description="Helical" evidence="14">
    <location>
        <begin position="23"/>
        <end position="43"/>
    </location>
</feature>
<keyword evidence="11 14" id="KW-0472">Membrane</keyword>
<dbReference type="CDD" id="cd03505">
    <property type="entry name" value="Delta9-FADS-like"/>
    <property type="match status" value="1"/>
</dbReference>
<comment type="subcellular location">
    <subcellularLocation>
        <location evidence="1">Membrane</location>
        <topology evidence="1">Multi-pass membrane protein</topology>
    </subcellularLocation>
</comment>
<evidence type="ECO:0000313" key="16">
    <source>
        <dbReference type="EMBL" id="CAK9324964.1"/>
    </source>
</evidence>
<comment type="domain">
    <text evidence="13">The histidine box domains are involved in binding the catalytic metal ions.</text>
</comment>
<sequence length="308" mass="36296">MAAFYFFIHMLCILAPFHFNWSAFRVAFILYIITGLFGITISYHRNLSHKSFKLPKWLEYLFAYCGVHTLQGDPISWVSTHRYHHQYVDTKKDPHSPIHGFLFSHITWIFDSYSYTKKVCSEIVCDLHEEEISVRKEEKWTNVGDLKKQIFYRFIHKTYLLHPIALAILLYAIGGIPYIIWGMCVRTVMLFHVTFMVNSIGHIWGKQQWKNGGLSRNNWWLSLLLFGEGWHNNHHAFEYSAKFGIEWWQIDFGWYVIIFLKAIGLANHVKVPLESHKQRLIGHILINKTPIIISKTNDSTQHSTIVKQ</sequence>
<keyword evidence="5 13" id="KW-0812">Transmembrane</keyword>
<comment type="pathway">
    <text evidence="2">Lipid metabolism.</text>
</comment>